<keyword evidence="9" id="KW-1133">Transmembrane helix</keyword>
<name>A0A4R8UCY4_9MICO</name>
<keyword evidence="12" id="KW-1185">Reference proteome</keyword>
<evidence type="ECO:0000256" key="6">
    <source>
        <dbReference type="ARBA" id="ARBA00022840"/>
    </source>
</evidence>
<dbReference type="GO" id="GO:0004674">
    <property type="term" value="F:protein serine/threonine kinase activity"/>
    <property type="evidence" value="ECO:0007669"/>
    <property type="project" value="UniProtKB-KW"/>
</dbReference>
<dbReference type="AlphaFoldDB" id="A0A4R8UCY4"/>
<dbReference type="OrthoDB" id="9762169at2"/>
<dbReference type="InterPro" id="IPR008271">
    <property type="entry name" value="Ser/Thr_kinase_AS"/>
</dbReference>
<evidence type="ECO:0000259" key="10">
    <source>
        <dbReference type="PROSITE" id="PS50011"/>
    </source>
</evidence>
<keyword evidence="9" id="KW-0812">Transmembrane</keyword>
<dbReference type="SMART" id="SM00220">
    <property type="entry name" value="S_TKc"/>
    <property type="match status" value="1"/>
</dbReference>
<evidence type="ECO:0000256" key="8">
    <source>
        <dbReference type="SAM" id="MobiDB-lite"/>
    </source>
</evidence>
<reference evidence="11 12" key="1">
    <citation type="submission" date="2019-03" db="EMBL/GenBank/DDBJ databases">
        <title>Genomics of glacier-inhabiting Cryobacterium strains.</title>
        <authorList>
            <person name="Liu Q."/>
            <person name="Xin Y.-H."/>
        </authorList>
    </citation>
    <scope>NUCLEOTIDE SEQUENCE [LARGE SCALE GENOMIC DNA]</scope>
    <source>
        <strain evidence="11 12">Sr47</strain>
    </source>
</reference>
<organism evidence="11 12">
    <name type="scientific">Cryobacterium tagatosivorans</name>
    <dbReference type="NCBI Taxonomy" id="1259199"/>
    <lineage>
        <taxon>Bacteria</taxon>
        <taxon>Bacillati</taxon>
        <taxon>Actinomycetota</taxon>
        <taxon>Actinomycetes</taxon>
        <taxon>Micrococcales</taxon>
        <taxon>Microbacteriaceae</taxon>
        <taxon>Cryobacterium</taxon>
    </lineage>
</organism>
<evidence type="ECO:0000256" key="2">
    <source>
        <dbReference type="ARBA" id="ARBA00022527"/>
    </source>
</evidence>
<dbReference type="SUPFAM" id="SSF56112">
    <property type="entry name" value="Protein kinase-like (PK-like)"/>
    <property type="match status" value="1"/>
</dbReference>
<dbReference type="CDD" id="cd14014">
    <property type="entry name" value="STKc_PknB_like"/>
    <property type="match status" value="1"/>
</dbReference>
<evidence type="ECO:0000256" key="3">
    <source>
        <dbReference type="ARBA" id="ARBA00022679"/>
    </source>
</evidence>
<accession>A0A4R8UCY4</accession>
<evidence type="ECO:0000256" key="1">
    <source>
        <dbReference type="ARBA" id="ARBA00012513"/>
    </source>
</evidence>
<feature type="compositionally biased region" description="Low complexity" evidence="8">
    <location>
        <begin position="410"/>
        <end position="421"/>
    </location>
</feature>
<evidence type="ECO:0000256" key="7">
    <source>
        <dbReference type="PROSITE-ProRule" id="PRU10141"/>
    </source>
</evidence>
<keyword evidence="4 7" id="KW-0547">Nucleotide-binding</keyword>
<dbReference type="EMBL" id="SOEZ01000071">
    <property type="protein sequence ID" value="TFB47632.1"/>
    <property type="molecule type" value="Genomic_DNA"/>
</dbReference>
<feature type="compositionally biased region" description="Polar residues" evidence="8">
    <location>
        <begin position="7"/>
        <end position="22"/>
    </location>
</feature>
<dbReference type="InterPro" id="IPR000719">
    <property type="entry name" value="Prot_kinase_dom"/>
</dbReference>
<keyword evidence="5 11" id="KW-0418">Kinase</keyword>
<keyword evidence="3" id="KW-0808">Transferase</keyword>
<dbReference type="GO" id="GO:0005524">
    <property type="term" value="F:ATP binding"/>
    <property type="evidence" value="ECO:0007669"/>
    <property type="project" value="UniProtKB-UniRule"/>
</dbReference>
<dbReference type="InterPro" id="IPR017441">
    <property type="entry name" value="Protein_kinase_ATP_BS"/>
</dbReference>
<dbReference type="Gene3D" id="1.10.510.10">
    <property type="entry name" value="Transferase(Phosphotransferase) domain 1"/>
    <property type="match status" value="1"/>
</dbReference>
<feature type="binding site" evidence="7">
    <location>
        <position position="100"/>
    </location>
    <ligand>
        <name>ATP</name>
        <dbReference type="ChEBI" id="CHEBI:30616"/>
    </ligand>
</feature>
<evidence type="ECO:0000256" key="4">
    <source>
        <dbReference type="ARBA" id="ARBA00022741"/>
    </source>
</evidence>
<evidence type="ECO:0000313" key="12">
    <source>
        <dbReference type="Proteomes" id="UP000297866"/>
    </source>
</evidence>
<evidence type="ECO:0000256" key="5">
    <source>
        <dbReference type="ARBA" id="ARBA00022777"/>
    </source>
</evidence>
<dbReference type="Gene3D" id="3.30.200.20">
    <property type="entry name" value="Phosphorylase Kinase, domain 1"/>
    <property type="match status" value="1"/>
</dbReference>
<dbReference type="PROSITE" id="PS00107">
    <property type="entry name" value="PROTEIN_KINASE_ATP"/>
    <property type="match status" value="1"/>
</dbReference>
<evidence type="ECO:0000256" key="9">
    <source>
        <dbReference type="SAM" id="Phobius"/>
    </source>
</evidence>
<feature type="transmembrane region" description="Helical" evidence="9">
    <location>
        <begin position="429"/>
        <end position="450"/>
    </location>
</feature>
<gene>
    <name evidence="11" type="ORF">E3O23_14735</name>
</gene>
<sequence length="483" mass="49962">MDRARPTITTTTPKINSSTVSTGPRLAASSCKAAGYRPPRGSRPSHSIPEENPLSEQQTASPIGDVLADRFRVDRLIGNGGMAAVYQATDVVLGRTVAIKLFRNDSLDDDSGPERQSGEVALLASLNHFALVTLFDAGTAVIDGAPRTFIVMEFVDGPDLRSQIAGGPLSAAEVAEMGADLAEALHYVHSQGIIHRDIKPANVLLAPSSFPGRSSHAKLADFGIARLLDEARLTATGTLIGTASYLSPEQALGAPIGPPSDVYSLGLVLLECLTGQRAYPGTAIESATARLQRQPEIPAILGREWSNLLGAMTSREPADRLSASDAAVALRALTSPGAADAGAVDAEATQLIATGASDATALLASDQTDETAATALLPVASPAATLPSADTSAETVVMGRAQSPQESDDTAAQATRGAGRASRSGRRKWLPIVLALVAAVLIGILAFVLLQQPSGSEATPPNYPAVEGTLGTHLQELQKSVEP</sequence>
<dbReference type="PANTHER" id="PTHR43289:SF6">
    <property type="entry name" value="SERINE_THREONINE-PROTEIN KINASE NEKL-3"/>
    <property type="match status" value="1"/>
</dbReference>
<dbReference type="Pfam" id="PF00069">
    <property type="entry name" value="Pkinase"/>
    <property type="match status" value="1"/>
</dbReference>
<feature type="domain" description="Protein kinase" evidence="10">
    <location>
        <begin position="71"/>
        <end position="333"/>
    </location>
</feature>
<evidence type="ECO:0000313" key="11">
    <source>
        <dbReference type="EMBL" id="TFB47632.1"/>
    </source>
</evidence>
<dbReference type="PANTHER" id="PTHR43289">
    <property type="entry name" value="MITOGEN-ACTIVATED PROTEIN KINASE KINASE KINASE 20-RELATED"/>
    <property type="match status" value="1"/>
</dbReference>
<comment type="caution">
    <text evidence="11">The sequence shown here is derived from an EMBL/GenBank/DDBJ whole genome shotgun (WGS) entry which is preliminary data.</text>
</comment>
<keyword evidence="2 11" id="KW-0723">Serine/threonine-protein kinase</keyword>
<keyword evidence="6 7" id="KW-0067">ATP-binding</keyword>
<dbReference type="EC" id="2.7.11.1" evidence="1"/>
<protein>
    <recommendedName>
        <fullName evidence="1">non-specific serine/threonine protein kinase</fullName>
        <ecNumber evidence="1">2.7.11.1</ecNumber>
    </recommendedName>
</protein>
<dbReference type="PROSITE" id="PS00108">
    <property type="entry name" value="PROTEIN_KINASE_ST"/>
    <property type="match status" value="1"/>
</dbReference>
<feature type="region of interest" description="Disordered" evidence="8">
    <location>
        <begin position="386"/>
        <end position="421"/>
    </location>
</feature>
<proteinExistence type="predicted"/>
<dbReference type="Proteomes" id="UP000297866">
    <property type="component" value="Unassembled WGS sequence"/>
</dbReference>
<dbReference type="PROSITE" id="PS50011">
    <property type="entry name" value="PROTEIN_KINASE_DOM"/>
    <property type="match status" value="1"/>
</dbReference>
<dbReference type="RefSeq" id="WP_134492276.1">
    <property type="nucleotide sequence ID" value="NZ_SOEZ01000071.1"/>
</dbReference>
<feature type="region of interest" description="Disordered" evidence="8">
    <location>
        <begin position="1"/>
        <end position="61"/>
    </location>
</feature>
<dbReference type="InterPro" id="IPR011009">
    <property type="entry name" value="Kinase-like_dom_sf"/>
</dbReference>
<keyword evidence="9" id="KW-0472">Membrane</keyword>